<evidence type="ECO:0000256" key="3">
    <source>
        <dbReference type="ARBA" id="ARBA00022723"/>
    </source>
</evidence>
<comment type="function">
    <text evidence="8">Acts as a protein folding chaperone for elongation factor 1-alpha.</text>
</comment>
<evidence type="ECO:0000256" key="7">
    <source>
        <dbReference type="ARBA" id="ARBA00023242"/>
    </source>
</evidence>
<gene>
    <name evidence="11" type="primary">ZPR1</name>
    <name evidence="11" type="ORF">FE257_011708</name>
</gene>
<dbReference type="Gene3D" id="2.20.25.420">
    <property type="entry name" value="ZPR1, zinc finger domain"/>
    <property type="match status" value="2"/>
</dbReference>
<keyword evidence="12" id="KW-1185">Reference proteome</keyword>
<dbReference type="InterPro" id="IPR042452">
    <property type="entry name" value="ZPR1_Znf1/2"/>
</dbReference>
<keyword evidence="7" id="KW-0539">Nucleus</keyword>
<dbReference type="PANTHER" id="PTHR10876:SF0">
    <property type="entry name" value="ZINC FINGER PROTEIN ZPR1"/>
    <property type="match status" value="1"/>
</dbReference>
<name>A0AAD4GZ41_ASPNN</name>
<feature type="domain" description="Zinc finger ZPR1-type" evidence="10">
    <location>
        <begin position="31"/>
        <end position="188"/>
    </location>
</feature>
<feature type="compositionally biased region" description="Basic and acidic residues" evidence="9">
    <location>
        <begin position="439"/>
        <end position="448"/>
    </location>
</feature>
<feature type="compositionally biased region" description="Acidic residues" evidence="9">
    <location>
        <begin position="449"/>
        <end position="463"/>
    </location>
</feature>
<dbReference type="InterPro" id="IPR056180">
    <property type="entry name" value="ZPR1_jr_dom"/>
</dbReference>
<evidence type="ECO:0000256" key="5">
    <source>
        <dbReference type="ARBA" id="ARBA00022771"/>
    </source>
</evidence>
<evidence type="ECO:0000313" key="12">
    <source>
        <dbReference type="Proteomes" id="UP001194746"/>
    </source>
</evidence>
<comment type="subcellular location">
    <subcellularLocation>
        <location evidence="1">Nucleus</location>
    </subcellularLocation>
</comment>
<dbReference type="GO" id="GO:0005634">
    <property type="term" value="C:nucleus"/>
    <property type="evidence" value="ECO:0007669"/>
    <property type="project" value="UniProtKB-SubCell"/>
</dbReference>
<accession>A0AAD4GZ41</accession>
<proteinExistence type="inferred from homology"/>
<reference evidence="11" key="2">
    <citation type="submission" date="2020-02" db="EMBL/GenBank/DDBJ databases">
        <authorList>
            <person name="Gilchrist C.L.M."/>
            <person name="Chooi Y.-H."/>
        </authorList>
    </citation>
    <scope>NUCLEOTIDE SEQUENCE</scope>
    <source>
        <strain evidence="11">MST-FP2251</strain>
    </source>
</reference>
<dbReference type="EMBL" id="VCAU01000008">
    <property type="protein sequence ID" value="KAF9893278.1"/>
    <property type="molecule type" value="Genomic_DNA"/>
</dbReference>
<reference evidence="11" key="1">
    <citation type="journal article" date="2019" name="Beilstein J. Org. Chem.">
        <title>Nanangenines: drimane sesquiterpenoids as the dominant metabolite cohort of a novel Australian fungus, Aspergillus nanangensis.</title>
        <authorList>
            <person name="Lacey H.J."/>
            <person name="Gilchrist C.L.M."/>
            <person name="Crombie A."/>
            <person name="Kalaitzis J.A."/>
            <person name="Vuong D."/>
            <person name="Rutledge P.J."/>
            <person name="Turner P."/>
            <person name="Pitt J.I."/>
            <person name="Lacey E."/>
            <person name="Chooi Y.H."/>
            <person name="Piggott A.M."/>
        </authorList>
    </citation>
    <scope>NUCLEOTIDE SEQUENCE</scope>
    <source>
        <strain evidence="11">MST-FP2251</strain>
    </source>
</reference>
<comment type="caution">
    <text evidence="11">The sequence shown here is derived from an EMBL/GenBank/DDBJ whole genome shotgun (WGS) entry which is preliminary data.</text>
</comment>
<keyword evidence="4" id="KW-0677">Repeat</keyword>
<protein>
    <submittedName>
        <fullName evidence="11">Nucleolar zinc-finger protein</fullName>
    </submittedName>
</protein>
<dbReference type="FunFam" id="2.60.120.1040:FF:000001">
    <property type="entry name" value="Zinc finger protein ZPR1"/>
    <property type="match status" value="1"/>
</dbReference>
<evidence type="ECO:0000256" key="9">
    <source>
        <dbReference type="SAM" id="MobiDB-lite"/>
    </source>
</evidence>
<feature type="region of interest" description="Disordered" evidence="9">
    <location>
        <begin position="416"/>
        <end position="475"/>
    </location>
</feature>
<dbReference type="InterPro" id="IPR040141">
    <property type="entry name" value="ZPR1"/>
</dbReference>
<comment type="similarity">
    <text evidence="2">Belongs to the ZPR1 family.</text>
</comment>
<evidence type="ECO:0000313" key="11">
    <source>
        <dbReference type="EMBL" id="KAF9893278.1"/>
    </source>
</evidence>
<dbReference type="SMART" id="SM00709">
    <property type="entry name" value="Zpr1"/>
    <property type="match status" value="2"/>
</dbReference>
<evidence type="ECO:0000256" key="2">
    <source>
        <dbReference type="ARBA" id="ARBA00008354"/>
    </source>
</evidence>
<dbReference type="FunFam" id="2.60.120.1040:FF:000004">
    <property type="entry name" value="Zinc finger protein ZPR1"/>
    <property type="match status" value="1"/>
</dbReference>
<feature type="compositionally biased region" description="Basic and acidic residues" evidence="9">
    <location>
        <begin position="464"/>
        <end position="475"/>
    </location>
</feature>
<evidence type="ECO:0000256" key="1">
    <source>
        <dbReference type="ARBA" id="ARBA00004123"/>
    </source>
</evidence>
<feature type="region of interest" description="Disordered" evidence="9">
    <location>
        <begin position="1"/>
        <end position="20"/>
    </location>
</feature>
<keyword evidence="3" id="KW-0479">Metal-binding</keyword>
<feature type="compositionally biased region" description="Polar residues" evidence="9">
    <location>
        <begin position="1"/>
        <end position="12"/>
    </location>
</feature>
<dbReference type="AlphaFoldDB" id="A0AAD4GZ41"/>
<feature type="domain" description="Zinc finger ZPR1-type" evidence="10">
    <location>
        <begin position="248"/>
        <end position="414"/>
    </location>
</feature>
<dbReference type="FunFam" id="2.20.25.420:FF:000001">
    <property type="entry name" value="Zinc finger protein ZPR1"/>
    <property type="match status" value="1"/>
</dbReference>
<dbReference type="Gene3D" id="2.60.120.1040">
    <property type="entry name" value="ZPR1, A/B domain"/>
    <property type="match status" value="2"/>
</dbReference>
<keyword evidence="5 11" id="KW-0863">Zinc-finger</keyword>
<evidence type="ECO:0000256" key="6">
    <source>
        <dbReference type="ARBA" id="ARBA00022833"/>
    </source>
</evidence>
<dbReference type="InterPro" id="IPR004457">
    <property type="entry name" value="Znf_ZPR1"/>
</dbReference>
<evidence type="ECO:0000256" key="4">
    <source>
        <dbReference type="ARBA" id="ARBA00022737"/>
    </source>
</evidence>
<dbReference type="GO" id="GO:0008270">
    <property type="term" value="F:zinc ion binding"/>
    <property type="evidence" value="ECO:0007669"/>
    <property type="project" value="UniProtKB-KW"/>
</dbReference>
<dbReference type="InterPro" id="IPR042451">
    <property type="entry name" value="ZPR1_A/B_dom"/>
</dbReference>
<organism evidence="11 12">
    <name type="scientific">Aspergillus nanangensis</name>
    <dbReference type="NCBI Taxonomy" id="2582783"/>
    <lineage>
        <taxon>Eukaryota</taxon>
        <taxon>Fungi</taxon>
        <taxon>Dikarya</taxon>
        <taxon>Ascomycota</taxon>
        <taxon>Pezizomycotina</taxon>
        <taxon>Eurotiomycetes</taxon>
        <taxon>Eurotiomycetidae</taxon>
        <taxon>Eurotiales</taxon>
        <taxon>Aspergillaceae</taxon>
        <taxon>Aspergillus</taxon>
        <taxon>Aspergillus subgen. Circumdati</taxon>
    </lineage>
</organism>
<evidence type="ECO:0000256" key="8">
    <source>
        <dbReference type="ARBA" id="ARBA00054139"/>
    </source>
</evidence>
<dbReference type="Proteomes" id="UP001194746">
    <property type="component" value="Unassembled WGS sequence"/>
</dbReference>
<feature type="region of interest" description="Disordered" evidence="9">
    <location>
        <begin position="204"/>
        <end position="229"/>
    </location>
</feature>
<dbReference type="PANTHER" id="PTHR10876">
    <property type="entry name" value="ZINC FINGER PROTEIN ZPR1"/>
    <property type="match status" value="1"/>
</dbReference>
<keyword evidence="6" id="KW-0862">Zinc</keyword>
<dbReference type="FunFam" id="2.20.25.420:FF:000002">
    <property type="entry name" value="Zinc finger protein ZPR1"/>
    <property type="match status" value="1"/>
</dbReference>
<dbReference type="NCBIfam" id="TIGR00310">
    <property type="entry name" value="ZPR1_znf"/>
    <property type="match status" value="2"/>
</dbReference>
<dbReference type="Pfam" id="PF03367">
    <property type="entry name" value="Zn_ribbon_ZPR1"/>
    <property type="match status" value="2"/>
</dbReference>
<evidence type="ECO:0000259" key="10">
    <source>
        <dbReference type="SMART" id="SM00709"/>
    </source>
</evidence>
<dbReference type="Pfam" id="PF22794">
    <property type="entry name" value="jr-ZPR1"/>
    <property type="match status" value="2"/>
</dbReference>
<sequence length="475" mass="53650">MSADDTNQSQFQKPGDLVERDDDTGVMQVESLCMNCHDNGVTRILLLRVPFFRDIILESFECEHCHFKDNSVKSAGQIQEKGSKYTLDVENEDDLQRQVIRSDVSTFKVESLGIEMPKGESQLTTVEGVIQRIHESLSSEQPLRKAQAPELHDALEPIIANLKKMLDREGYPFTVSLDDPTGNSWIAPNTTDTTNKYKRREYPRSHEQNEELGIANDPEAVQNEGQTVQPDELDDSEIVDGQVYSLPCECPGCTKPCFVNMKKVNIPYFKEVYIWSTNCDHCGYRTSEVKTGGEVPDKGKRITLSVENEVDLARDILKSDTCALHSEELEVTVQPGTLGGRFTTVEGLLTEIRDQLHGQIFDVDDTTGSGGDSMATSDKDKWTRFFSRLDSAINGELKFVITLEDPMANSYVQDLCSPAPDHQITTEEYTRTEEEEEELGLKDMKLEGYEEEEKKEDEEEEEKKEEAGNNDEQKS</sequence>